<comment type="similarity">
    <text evidence="1">Belongs to the 'GDSL' lipolytic enzyme family.</text>
</comment>
<evidence type="ECO:0000259" key="5">
    <source>
        <dbReference type="Pfam" id="PF13472"/>
    </source>
</evidence>
<keyword evidence="7" id="KW-1185">Reference proteome</keyword>
<dbReference type="SUPFAM" id="SSF52266">
    <property type="entry name" value="SGNH hydrolase"/>
    <property type="match status" value="1"/>
</dbReference>
<comment type="caution">
    <text evidence="6">The sequence shown here is derived from an EMBL/GenBank/DDBJ whole genome shotgun (WGS) entry which is preliminary data.</text>
</comment>
<dbReference type="CDD" id="cd01821">
    <property type="entry name" value="Rhamnogalacturan_acetylesterase_like"/>
    <property type="match status" value="1"/>
</dbReference>
<protein>
    <submittedName>
        <fullName evidence="6">Hydrolase</fullName>
    </submittedName>
</protein>
<keyword evidence="2 6" id="KW-0378">Hydrolase</keyword>
<proteinExistence type="inferred from homology"/>
<dbReference type="Proteomes" id="UP000235916">
    <property type="component" value="Unassembled WGS sequence"/>
</dbReference>
<dbReference type="InterPro" id="IPR037459">
    <property type="entry name" value="RhgT-like"/>
</dbReference>
<dbReference type="Pfam" id="PF13472">
    <property type="entry name" value="Lipase_GDSL_2"/>
    <property type="match status" value="1"/>
</dbReference>
<dbReference type="EMBL" id="POSP01000003">
    <property type="protein sequence ID" value="PND38825.1"/>
    <property type="molecule type" value="Genomic_DNA"/>
</dbReference>
<evidence type="ECO:0000256" key="3">
    <source>
        <dbReference type="SAM" id="MobiDB-lite"/>
    </source>
</evidence>
<evidence type="ECO:0000256" key="1">
    <source>
        <dbReference type="ARBA" id="ARBA00008668"/>
    </source>
</evidence>
<accession>A0A2N8KZE6</accession>
<feature type="region of interest" description="Disordered" evidence="3">
    <location>
        <begin position="201"/>
        <end position="226"/>
    </location>
</feature>
<feature type="chain" id="PRO_5014983542" evidence="4">
    <location>
        <begin position="20"/>
        <end position="265"/>
    </location>
</feature>
<evidence type="ECO:0000313" key="6">
    <source>
        <dbReference type="EMBL" id="PND38825.1"/>
    </source>
</evidence>
<feature type="compositionally biased region" description="Low complexity" evidence="3">
    <location>
        <begin position="201"/>
        <end position="224"/>
    </location>
</feature>
<evidence type="ECO:0000256" key="4">
    <source>
        <dbReference type="SAM" id="SignalP"/>
    </source>
</evidence>
<gene>
    <name evidence="6" type="ORF">C1O66_15700</name>
</gene>
<organism evidence="6 7">
    <name type="scientific">Kinneretia aquatilis</name>
    <dbReference type="NCBI Taxonomy" id="2070761"/>
    <lineage>
        <taxon>Bacteria</taxon>
        <taxon>Pseudomonadati</taxon>
        <taxon>Pseudomonadota</taxon>
        <taxon>Betaproteobacteria</taxon>
        <taxon>Burkholderiales</taxon>
        <taxon>Sphaerotilaceae</taxon>
        <taxon>Roseateles</taxon>
    </lineage>
</organism>
<evidence type="ECO:0000256" key="2">
    <source>
        <dbReference type="ARBA" id="ARBA00022801"/>
    </source>
</evidence>
<dbReference type="Gene3D" id="3.40.50.1110">
    <property type="entry name" value="SGNH hydrolase"/>
    <property type="match status" value="1"/>
</dbReference>
<feature type="domain" description="SGNH hydrolase-type esterase" evidence="5">
    <location>
        <begin position="34"/>
        <end position="186"/>
    </location>
</feature>
<sequence>MRRVWGLGLLALASTHAWAEPEASRAPQARVVLVGDSTLATRSGYGDALCARFKPELQCLNLARGGRSSASYRAEGLWDALRERLRQEPLRPTWVLIQFGHNDQPGKPGRSTDLATEFPVNLARYLSELRELGATPVLLTPLTRRSFREGQLLNDLRPWAEATLRVAAEAAPPVAAIDLNALSHARVQAMGEDEADRLAMAPKPSAAEPVASAASPERAGAAKSAFDRTHVGERGAQLFSALVLRELLRVQPALAPYALSPAAAE</sequence>
<evidence type="ECO:0000313" key="7">
    <source>
        <dbReference type="Proteomes" id="UP000235916"/>
    </source>
</evidence>
<name>A0A2N8KZE6_9BURK</name>
<feature type="signal peptide" evidence="4">
    <location>
        <begin position="1"/>
        <end position="19"/>
    </location>
</feature>
<dbReference type="PANTHER" id="PTHR43695:SF1">
    <property type="entry name" value="RHAMNOGALACTURONAN ACETYLESTERASE"/>
    <property type="match status" value="1"/>
</dbReference>
<dbReference type="GO" id="GO:0016788">
    <property type="term" value="F:hydrolase activity, acting on ester bonds"/>
    <property type="evidence" value="ECO:0007669"/>
    <property type="project" value="UniProtKB-ARBA"/>
</dbReference>
<dbReference type="InterPro" id="IPR036514">
    <property type="entry name" value="SGNH_hydro_sf"/>
</dbReference>
<keyword evidence="4" id="KW-0732">Signal</keyword>
<dbReference type="PANTHER" id="PTHR43695">
    <property type="entry name" value="PUTATIVE (AFU_ORTHOLOGUE AFUA_2G17250)-RELATED"/>
    <property type="match status" value="1"/>
</dbReference>
<reference evidence="6 7" key="1">
    <citation type="submission" date="2018-01" db="EMBL/GenBank/DDBJ databases">
        <title>Draft genome sequence of Paucibacter aquatile CR182 isolated from freshwater of the Nakdong River.</title>
        <authorList>
            <person name="Choi A."/>
            <person name="Chung E.J."/>
        </authorList>
    </citation>
    <scope>NUCLEOTIDE SEQUENCE [LARGE SCALE GENOMIC DNA]</scope>
    <source>
        <strain evidence="6 7">CR182</strain>
    </source>
</reference>
<dbReference type="AlphaFoldDB" id="A0A2N8KZE6"/>
<dbReference type="InterPro" id="IPR013830">
    <property type="entry name" value="SGNH_hydro"/>
</dbReference>
<dbReference type="OrthoDB" id="191551at2"/>